<keyword evidence="4" id="KW-1185">Reference proteome</keyword>
<dbReference type="AlphaFoldDB" id="A0A1J1J2V5"/>
<dbReference type="STRING" id="568069.A0A1J1J2V5"/>
<dbReference type="Pfam" id="PF16858">
    <property type="entry name" value="CNDH2_C"/>
    <property type="match status" value="1"/>
</dbReference>
<dbReference type="InterPro" id="IPR031739">
    <property type="entry name" value="Ncaph2"/>
</dbReference>
<dbReference type="GO" id="GO:0051306">
    <property type="term" value="P:mitotic sister chromatid separation"/>
    <property type="evidence" value="ECO:0007669"/>
    <property type="project" value="TreeGrafter"/>
</dbReference>
<dbReference type="Proteomes" id="UP000183832">
    <property type="component" value="Unassembled WGS sequence"/>
</dbReference>
<dbReference type="InterPro" id="IPR031737">
    <property type="entry name" value="CNDH2_C"/>
</dbReference>
<dbReference type="GO" id="GO:0000796">
    <property type="term" value="C:condensin complex"/>
    <property type="evidence" value="ECO:0007669"/>
    <property type="project" value="TreeGrafter"/>
</dbReference>
<sequence>MLEIADEIKVVSENADKCVNYPIGEKLEKFINHQNASNQTNFPLSGVIIFAAAKIFGRKVDYLEQDIMGIAKNFESLETSDEKTDEKKEKEKKKSRTKKFVIEDRVNIEKIEFEEGPINVLAKVDINKTLATPSRINRLKRMKEFFSNNKSRGGKLAIPKNLLFGDENKESNFGGTQIHDIDDQKEIIGSRRDFRSFSYFINNASGELQSDIDNQSLSNQDNLPSPDSPSSRFNQSPINWETRPTTPNDQRIDMDIGEEGKENSDKDWSSSSINIDEGIEFDESERAQMLLHINPSVKMIDIRVKSPSLFPSELHLNEDFDINSLERSMLTLPYEVTDKITDFDLPSQILEECTSEVKMKNIFLVPLKKLKHKCAFDLPNDEYGEMKRRKRDQHKSTVKDYEPIREMRIFKKFDTLNDDDLPFLGFTLEQQKESLQSIYLSSLKPAFQSKTPQSDIIRKFSNDSGFDFENDFNVSDERNQAELSEITISDCNEAKDDTNNNINGGDSCYQSLASGDSTKPDLCSFFKDFESRNVTIDTSESSNDESLNESREVILQMQQTAVNISKWKEFLKPILAASEARSKIDVHQCGIEIINKIGDVNDSASFKSIAEEGRMPAYFLTMLQLINNRNIDIDCGEQTMMNPTNPNDIKITLRSKVLHRDKFDEMGEQFAQENVKKINNIGKRKAATAQTSTPAKRMSLMSNSSLNFSSINESQNTDNENEQSDSYMLSQGSSGYCSQTSTFSDL</sequence>
<dbReference type="PANTHER" id="PTHR14324:SF3">
    <property type="entry name" value="CONDENSIN-2 COMPLEX SUBUNIT H2"/>
    <property type="match status" value="1"/>
</dbReference>
<reference evidence="3 4" key="1">
    <citation type="submission" date="2015-04" db="EMBL/GenBank/DDBJ databases">
        <authorList>
            <person name="Syromyatnikov M.Y."/>
            <person name="Popov V.N."/>
        </authorList>
    </citation>
    <scope>NUCLEOTIDE SEQUENCE [LARGE SCALE GENOMIC DNA]</scope>
</reference>
<proteinExistence type="predicted"/>
<feature type="compositionally biased region" description="Polar residues" evidence="1">
    <location>
        <begin position="211"/>
        <end position="249"/>
    </location>
</feature>
<evidence type="ECO:0000313" key="4">
    <source>
        <dbReference type="Proteomes" id="UP000183832"/>
    </source>
</evidence>
<dbReference type="OrthoDB" id="10038475at2759"/>
<feature type="region of interest" description="Disordered" evidence="1">
    <location>
        <begin position="683"/>
        <end position="702"/>
    </location>
</feature>
<feature type="domain" description="Condensin-2 complex subunit H2 C-terminal" evidence="2">
    <location>
        <begin position="556"/>
        <end position="662"/>
    </location>
</feature>
<dbReference type="GO" id="GO:0005634">
    <property type="term" value="C:nucleus"/>
    <property type="evidence" value="ECO:0007669"/>
    <property type="project" value="TreeGrafter"/>
</dbReference>
<name>A0A1J1J2V5_9DIPT</name>
<organism evidence="3 4">
    <name type="scientific">Clunio marinus</name>
    <dbReference type="NCBI Taxonomy" id="568069"/>
    <lineage>
        <taxon>Eukaryota</taxon>
        <taxon>Metazoa</taxon>
        <taxon>Ecdysozoa</taxon>
        <taxon>Arthropoda</taxon>
        <taxon>Hexapoda</taxon>
        <taxon>Insecta</taxon>
        <taxon>Pterygota</taxon>
        <taxon>Neoptera</taxon>
        <taxon>Endopterygota</taxon>
        <taxon>Diptera</taxon>
        <taxon>Nematocera</taxon>
        <taxon>Chironomoidea</taxon>
        <taxon>Chironomidae</taxon>
        <taxon>Clunio</taxon>
    </lineage>
</organism>
<dbReference type="PANTHER" id="PTHR14324">
    <property type="entry name" value="CONDENSIN-2 COMPLEX SUBUNIT H2"/>
    <property type="match status" value="1"/>
</dbReference>
<protein>
    <submittedName>
        <fullName evidence="3">CLUMA_CG019011, isoform A</fullName>
    </submittedName>
</protein>
<evidence type="ECO:0000313" key="3">
    <source>
        <dbReference type="EMBL" id="CRL06298.1"/>
    </source>
</evidence>
<evidence type="ECO:0000259" key="2">
    <source>
        <dbReference type="Pfam" id="PF16858"/>
    </source>
</evidence>
<feature type="compositionally biased region" description="Polar residues" evidence="1">
    <location>
        <begin position="711"/>
        <end position="746"/>
    </location>
</feature>
<evidence type="ECO:0000256" key="1">
    <source>
        <dbReference type="SAM" id="MobiDB-lite"/>
    </source>
</evidence>
<feature type="region of interest" description="Disordered" evidence="1">
    <location>
        <begin position="211"/>
        <end position="254"/>
    </location>
</feature>
<dbReference type="GO" id="GO:0003682">
    <property type="term" value="F:chromatin binding"/>
    <property type="evidence" value="ECO:0007669"/>
    <property type="project" value="TreeGrafter"/>
</dbReference>
<dbReference type="GO" id="GO:0010032">
    <property type="term" value="P:meiotic chromosome condensation"/>
    <property type="evidence" value="ECO:0007669"/>
    <property type="project" value="TreeGrafter"/>
</dbReference>
<gene>
    <name evidence="3" type="ORF">CLUMA_CG019011</name>
</gene>
<accession>A0A1J1J2V5</accession>
<feature type="region of interest" description="Disordered" evidence="1">
    <location>
        <begin position="708"/>
        <end position="746"/>
    </location>
</feature>
<dbReference type="EMBL" id="CVRI01000066">
    <property type="protein sequence ID" value="CRL06298.1"/>
    <property type="molecule type" value="Genomic_DNA"/>
</dbReference>